<feature type="transmembrane region" description="Helical" evidence="7">
    <location>
        <begin position="200"/>
        <end position="219"/>
    </location>
</feature>
<evidence type="ECO:0000256" key="4">
    <source>
        <dbReference type="ARBA" id="ARBA00022989"/>
    </source>
</evidence>
<feature type="region of interest" description="Disordered" evidence="6">
    <location>
        <begin position="392"/>
        <end position="423"/>
    </location>
</feature>
<dbReference type="PANTHER" id="PTHR33885:SF3">
    <property type="entry name" value="PHAGE SHOCK PROTEIN C"/>
    <property type="match status" value="1"/>
</dbReference>
<comment type="caution">
    <text evidence="9">The sequence shown here is derived from an EMBL/GenBank/DDBJ whole genome shotgun (WGS) entry which is preliminary data.</text>
</comment>
<comment type="subcellular location">
    <subcellularLocation>
        <location evidence="1">Cell membrane</location>
        <topology evidence="1">Single-pass membrane protein</topology>
    </subcellularLocation>
</comment>
<organism evidence="9 10">
    <name type="scientific">Glutamicibacter soli</name>
    <dbReference type="NCBI Taxonomy" id="453836"/>
    <lineage>
        <taxon>Bacteria</taxon>
        <taxon>Bacillati</taxon>
        <taxon>Actinomycetota</taxon>
        <taxon>Actinomycetes</taxon>
        <taxon>Micrococcales</taxon>
        <taxon>Micrococcaceae</taxon>
        <taxon>Glutamicibacter</taxon>
    </lineage>
</organism>
<sequence>MATPEQRKFIVRSENRFIAGVCGGLAEHLNVPVSYVRLAFLALSALGGVGLLLYGWLWVFTPSADETQADELRSWGAKNRTLAEEMARVQQGLFSGRENAVSLSRWRDALIGAGLLALAVLALGQWAGWNFRWDLIWPVIGILGGILLAWMQIDRSAVQPDRKINATLVIRLALGLVLVVGGLLAILSGTVAVADLLGGFWAALAIIAGAVVVLLPWGAKLWRDYLAERSNRQATAQRAEFAAHLHDSVLQTLAVIQKRSEEPAAVRTLARVQERELRQWLYGEQHLDAEDVVVEIQNEAESIEQLMLRDIDVVAVGNGQGFAGQQALVAASREAMMNAAKHAEGKISVYVECSPAQVEVFIRDRGAGFDLGSIPEDRHGVRESILGRMERAGGAARIRSGQDGTEVQLSMPRGTEQEEQRAS</sequence>
<dbReference type="SUPFAM" id="SSF55874">
    <property type="entry name" value="ATPase domain of HSP90 chaperone/DNA topoisomerase II/histidine kinase"/>
    <property type="match status" value="1"/>
</dbReference>
<dbReference type="EMBL" id="POAF01000005">
    <property type="protein sequence ID" value="RBM00503.1"/>
    <property type="molecule type" value="Genomic_DNA"/>
</dbReference>
<keyword evidence="3 7" id="KW-0812">Transmembrane</keyword>
<keyword evidence="9" id="KW-0418">Kinase</keyword>
<feature type="transmembrane region" description="Helical" evidence="7">
    <location>
        <begin position="135"/>
        <end position="151"/>
    </location>
</feature>
<keyword evidence="5 7" id="KW-0472">Membrane</keyword>
<keyword evidence="10" id="KW-1185">Reference proteome</keyword>
<dbReference type="Pfam" id="PF04024">
    <property type="entry name" value="PspC"/>
    <property type="match status" value="1"/>
</dbReference>
<dbReference type="GO" id="GO:0005886">
    <property type="term" value="C:plasma membrane"/>
    <property type="evidence" value="ECO:0007669"/>
    <property type="project" value="UniProtKB-SubCell"/>
</dbReference>
<feature type="transmembrane region" description="Helical" evidence="7">
    <location>
        <begin position="109"/>
        <end position="129"/>
    </location>
</feature>
<dbReference type="GO" id="GO:0016301">
    <property type="term" value="F:kinase activity"/>
    <property type="evidence" value="ECO:0007669"/>
    <property type="project" value="UniProtKB-KW"/>
</dbReference>
<dbReference type="InterPro" id="IPR052027">
    <property type="entry name" value="PspC"/>
</dbReference>
<name>A0A365YEP7_9MICC</name>
<dbReference type="InterPro" id="IPR007168">
    <property type="entry name" value="Phageshock_PspC_N"/>
</dbReference>
<evidence type="ECO:0000313" key="9">
    <source>
        <dbReference type="EMBL" id="RBM00503.1"/>
    </source>
</evidence>
<dbReference type="Gene3D" id="3.30.565.10">
    <property type="entry name" value="Histidine kinase-like ATPase, C-terminal domain"/>
    <property type="match status" value="1"/>
</dbReference>
<dbReference type="AlphaFoldDB" id="A0A365YEP7"/>
<accession>A0A365YEP7</accession>
<proteinExistence type="predicted"/>
<evidence type="ECO:0000313" key="10">
    <source>
        <dbReference type="Proteomes" id="UP000252167"/>
    </source>
</evidence>
<protein>
    <submittedName>
        <fullName evidence="9">Histidine kinase</fullName>
    </submittedName>
</protein>
<keyword evidence="4 7" id="KW-1133">Transmembrane helix</keyword>
<feature type="transmembrane region" description="Helical" evidence="7">
    <location>
        <begin position="172"/>
        <end position="194"/>
    </location>
</feature>
<evidence type="ECO:0000256" key="6">
    <source>
        <dbReference type="SAM" id="MobiDB-lite"/>
    </source>
</evidence>
<reference evidence="9 10" key="1">
    <citation type="submission" date="2018-01" db="EMBL/GenBank/DDBJ databases">
        <title>Glutamicibacter soli strain NHPC-3 Whole genome sequence and assembly.</title>
        <authorList>
            <person name="Choudhury P."/>
            <person name="Gupta D."/>
            <person name="Sengupta K."/>
            <person name="Jawed A."/>
            <person name="Sultana N."/>
            <person name="Saha P."/>
        </authorList>
    </citation>
    <scope>NUCLEOTIDE SEQUENCE [LARGE SCALE GENOMIC DNA]</scope>
    <source>
        <strain evidence="9 10">NHPC-3</strain>
    </source>
</reference>
<keyword evidence="2" id="KW-1003">Cell membrane</keyword>
<evidence type="ECO:0000256" key="2">
    <source>
        <dbReference type="ARBA" id="ARBA00022475"/>
    </source>
</evidence>
<keyword evidence="9" id="KW-0808">Transferase</keyword>
<evidence type="ECO:0000259" key="8">
    <source>
        <dbReference type="Pfam" id="PF04024"/>
    </source>
</evidence>
<evidence type="ECO:0000256" key="7">
    <source>
        <dbReference type="SAM" id="Phobius"/>
    </source>
</evidence>
<dbReference type="InterPro" id="IPR036890">
    <property type="entry name" value="HATPase_C_sf"/>
</dbReference>
<evidence type="ECO:0000256" key="3">
    <source>
        <dbReference type="ARBA" id="ARBA00022692"/>
    </source>
</evidence>
<feature type="domain" description="Phage shock protein PspC N-terminal" evidence="8">
    <location>
        <begin position="11"/>
        <end position="63"/>
    </location>
</feature>
<dbReference type="PANTHER" id="PTHR33885">
    <property type="entry name" value="PHAGE SHOCK PROTEIN C"/>
    <property type="match status" value="1"/>
</dbReference>
<feature type="transmembrane region" description="Helical" evidence="7">
    <location>
        <begin position="38"/>
        <end position="59"/>
    </location>
</feature>
<gene>
    <name evidence="9" type="ORF">C1H84_11165</name>
</gene>
<evidence type="ECO:0000256" key="1">
    <source>
        <dbReference type="ARBA" id="ARBA00004162"/>
    </source>
</evidence>
<evidence type="ECO:0000256" key="5">
    <source>
        <dbReference type="ARBA" id="ARBA00023136"/>
    </source>
</evidence>
<dbReference type="Proteomes" id="UP000252167">
    <property type="component" value="Unassembled WGS sequence"/>
</dbReference>
<dbReference type="RefSeq" id="WP_113607442.1">
    <property type="nucleotide sequence ID" value="NZ_CM125969.1"/>
</dbReference>